<dbReference type="KEGG" id="aagg:ETAA8_11610"/>
<gene>
    <name evidence="1" type="ORF">ETAA8_11610</name>
</gene>
<name>A0A517Y784_9BACT</name>
<dbReference type="AlphaFoldDB" id="A0A517Y784"/>
<protein>
    <submittedName>
        <fullName evidence="1">Uncharacterized protein</fullName>
    </submittedName>
</protein>
<dbReference type="Proteomes" id="UP000315017">
    <property type="component" value="Chromosome"/>
</dbReference>
<proteinExistence type="predicted"/>
<reference evidence="1 2" key="1">
    <citation type="submission" date="2019-02" db="EMBL/GenBank/DDBJ databases">
        <title>Deep-cultivation of Planctomycetes and their phenomic and genomic characterization uncovers novel biology.</title>
        <authorList>
            <person name="Wiegand S."/>
            <person name="Jogler M."/>
            <person name="Boedeker C."/>
            <person name="Pinto D."/>
            <person name="Vollmers J."/>
            <person name="Rivas-Marin E."/>
            <person name="Kohn T."/>
            <person name="Peeters S.H."/>
            <person name="Heuer A."/>
            <person name="Rast P."/>
            <person name="Oberbeckmann S."/>
            <person name="Bunk B."/>
            <person name="Jeske O."/>
            <person name="Meyerdierks A."/>
            <person name="Storesund J.E."/>
            <person name="Kallscheuer N."/>
            <person name="Luecker S."/>
            <person name="Lage O.M."/>
            <person name="Pohl T."/>
            <person name="Merkel B.J."/>
            <person name="Hornburger P."/>
            <person name="Mueller R.-W."/>
            <person name="Bruemmer F."/>
            <person name="Labrenz M."/>
            <person name="Spormann A.M."/>
            <person name="Op den Camp H."/>
            <person name="Overmann J."/>
            <person name="Amann R."/>
            <person name="Jetten M.S.M."/>
            <person name="Mascher T."/>
            <person name="Medema M.H."/>
            <person name="Devos D.P."/>
            <person name="Kaster A.-K."/>
            <person name="Ovreas L."/>
            <person name="Rohde M."/>
            <person name="Galperin M.Y."/>
            <person name="Jogler C."/>
        </authorList>
    </citation>
    <scope>NUCLEOTIDE SEQUENCE [LARGE SCALE GENOMIC DNA]</scope>
    <source>
        <strain evidence="1 2">ETA_A8</strain>
    </source>
</reference>
<accession>A0A517Y784</accession>
<keyword evidence="2" id="KW-1185">Reference proteome</keyword>
<evidence type="ECO:0000313" key="1">
    <source>
        <dbReference type="EMBL" id="QDU26087.1"/>
    </source>
</evidence>
<dbReference type="EMBL" id="CP036274">
    <property type="protein sequence ID" value="QDU26087.1"/>
    <property type="molecule type" value="Genomic_DNA"/>
</dbReference>
<evidence type="ECO:0000313" key="2">
    <source>
        <dbReference type="Proteomes" id="UP000315017"/>
    </source>
</evidence>
<sequence length="60" mass="6579">MIARYKLFRSSFDSWETMCQQAADFLTENGPSPLDASAWSATIVGCLSLSKSILLVCCDV</sequence>
<organism evidence="1 2">
    <name type="scientific">Anatilimnocola aggregata</name>
    <dbReference type="NCBI Taxonomy" id="2528021"/>
    <lineage>
        <taxon>Bacteria</taxon>
        <taxon>Pseudomonadati</taxon>
        <taxon>Planctomycetota</taxon>
        <taxon>Planctomycetia</taxon>
        <taxon>Pirellulales</taxon>
        <taxon>Pirellulaceae</taxon>
        <taxon>Anatilimnocola</taxon>
    </lineage>
</organism>